<protein>
    <submittedName>
        <fullName evidence="5">Helix-turn-helix domain-containing protein</fullName>
    </submittedName>
</protein>
<dbReference type="InterPro" id="IPR014710">
    <property type="entry name" value="RmlC-like_jellyroll"/>
</dbReference>
<dbReference type="Pfam" id="PF00027">
    <property type="entry name" value="cNMP_binding"/>
    <property type="match status" value="1"/>
</dbReference>
<dbReference type="RefSeq" id="WP_068883517.1">
    <property type="nucleotide sequence ID" value="NZ_CP046996.1"/>
</dbReference>
<organism evidence="5 6">
    <name type="scientific">Dehalobacter restrictus</name>
    <dbReference type="NCBI Taxonomy" id="55583"/>
    <lineage>
        <taxon>Bacteria</taxon>
        <taxon>Bacillati</taxon>
        <taxon>Bacillota</taxon>
        <taxon>Clostridia</taxon>
        <taxon>Eubacteriales</taxon>
        <taxon>Desulfitobacteriaceae</taxon>
        <taxon>Dehalobacter</taxon>
    </lineage>
</organism>
<gene>
    <name evidence="5" type="ORF">GQ588_04385</name>
</gene>
<dbReference type="EMBL" id="CP046996">
    <property type="protein sequence ID" value="QGZ99936.1"/>
    <property type="molecule type" value="Genomic_DNA"/>
</dbReference>
<sequence length="228" mass="26821">MEKTNSYYILPNNFYPVKKLQNYIHMGVVRNYSKGQSVVLPGELIYKIVYVLSGRLSINFLNEDGRQKLMYYADPHTYADRLFPFDESYVHVIAEENSTICFFSKEELFEIFQQDKEVLSDFITNYSSKCGYFMREAKEMVLYNPSVRVLRLLYELCLTQGKSVDNVFQIDIKLSQKAISEITGVHFVTISKIFGFLKKENILYKTTNKIMVIDLERLKELVNEWLEL</sequence>
<dbReference type="Pfam" id="PF13545">
    <property type="entry name" value="HTH_Crp_2"/>
    <property type="match status" value="1"/>
</dbReference>
<dbReference type="InterPro" id="IPR018490">
    <property type="entry name" value="cNMP-bd_dom_sf"/>
</dbReference>
<evidence type="ECO:0000256" key="2">
    <source>
        <dbReference type="ARBA" id="ARBA00023125"/>
    </source>
</evidence>
<reference evidence="5 6" key="1">
    <citation type="submission" date="2019-12" db="EMBL/GenBank/DDBJ databases">
        <title>Sequence classification of anaerobic respiratory reductive dehalogenases: First we see many, then we see few.</title>
        <authorList>
            <person name="Molenda O."/>
            <person name="Puentes Jacome L.A."/>
            <person name="Cao X."/>
            <person name="Nesbo C.L."/>
            <person name="Tang S."/>
            <person name="Morson N."/>
            <person name="Patron J."/>
            <person name="Lomheim L."/>
            <person name="Wishart D.S."/>
            <person name="Edwards E.A."/>
        </authorList>
    </citation>
    <scope>NUCLEOTIDE SEQUENCE [LARGE SCALE GENOMIC DNA]</scope>
    <source>
        <strain evidence="5 6">12DCA</strain>
    </source>
</reference>
<dbReference type="Gene3D" id="2.60.120.10">
    <property type="entry name" value="Jelly Rolls"/>
    <property type="match status" value="1"/>
</dbReference>
<keyword evidence="3" id="KW-0804">Transcription</keyword>
<evidence type="ECO:0000256" key="1">
    <source>
        <dbReference type="ARBA" id="ARBA00023015"/>
    </source>
</evidence>
<name>A0A857DGB4_9FIRM</name>
<dbReference type="InterPro" id="IPR012318">
    <property type="entry name" value="HTH_CRP"/>
</dbReference>
<dbReference type="Gene3D" id="1.10.10.10">
    <property type="entry name" value="Winged helix-like DNA-binding domain superfamily/Winged helix DNA-binding domain"/>
    <property type="match status" value="1"/>
</dbReference>
<dbReference type="AlphaFoldDB" id="A0A857DGB4"/>
<dbReference type="InterPro" id="IPR036390">
    <property type="entry name" value="WH_DNA-bd_sf"/>
</dbReference>
<keyword evidence="2" id="KW-0238">DNA-binding</keyword>
<evidence type="ECO:0000313" key="6">
    <source>
        <dbReference type="Proteomes" id="UP000430508"/>
    </source>
</evidence>
<feature type="domain" description="HTH crp-type" evidence="4">
    <location>
        <begin position="143"/>
        <end position="216"/>
    </location>
</feature>
<dbReference type="InterPro" id="IPR036388">
    <property type="entry name" value="WH-like_DNA-bd_sf"/>
</dbReference>
<proteinExistence type="predicted"/>
<accession>A0A857DGB4</accession>
<dbReference type="GO" id="GO:0006355">
    <property type="term" value="P:regulation of DNA-templated transcription"/>
    <property type="evidence" value="ECO:0007669"/>
    <property type="project" value="InterPro"/>
</dbReference>
<keyword evidence="1" id="KW-0805">Transcription regulation</keyword>
<dbReference type="InterPro" id="IPR000595">
    <property type="entry name" value="cNMP-bd_dom"/>
</dbReference>
<dbReference type="GO" id="GO:0003677">
    <property type="term" value="F:DNA binding"/>
    <property type="evidence" value="ECO:0007669"/>
    <property type="project" value="UniProtKB-KW"/>
</dbReference>
<evidence type="ECO:0000256" key="3">
    <source>
        <dbReference type="ARBA" id="ARBA00023163"/>
    </source>
</evidence>
<dbReference type="SUPFAM" id="SSF46785">
    <property type="entry name" value="Winged helix' DNA-binding domain"/>
    <property type="match status" value="1"/>
</dbReference>
<dbReference type="Proteomes" id="UP000430508">
    <property type="component" value="Chromosome"/>
</dbReference>
<evidence type="ECO:0000259" key="4">
    <source>
        <dbReference type="PROSITE" id="PS51063"/>
    </source>
</evidence>
<dbReference type="SUPFAM" id="SSF51206">
    <property type="entry name" value="cAMP-binding domain-like"/>
    <property type="match status" value="1"/>
</dbReference>
<dbReference type="PROSITE" id="PS51063">
    <property type="entry name" value="HTH_CRP_2"/>
    <property type="match status" value="1"/>
</dbReference>
<evidence type="ECO:0000313" key="5">
    <source>
        <dbReference type="EMBL" id="QGZ99936.1"/>
    </source>
</evidence>
<dbReference type="CDD" id="cd00038">
    <property type="entry name" value="CAP_ED"/>
    <property type="match status" value="1"/>
</dbReference>